<protein>
    <submittedName>
        <fullName evidence="1">Transmembrane protein, putative</fullName>
    </submittedName>
</protein>
<dbReference type="HOGENOM" id="CLU_2761631_0_0_1"/>
<sequence length="70" mass="6987">MNKLLHFTSLLKEGASPSTKVTLIHLVCGCGGGGAGKLIPVGAGLVGKVSIVVGFGAGLGRVKRGRGWVC</sequence>
<reference evidence="2" key="3">
    <citation type="submission" date="2015-04" db="UniProtKB">
        <authorList>
            <consortium name="EnsemblPlants"/>
        </authorList>
    </citation>
    <scope>IDENTIFICATION</scope>
    <source>
        <strain evidence="2">cv. Jemalong A17</strain>
    </source>
</reference>
<keyword evidence="1" id="KW-0472">Membrane</keyword>
<reference evidence="1 3" key="2">
    <citation type="journal article" date="2014" name="BMC Genomics">
        <title>An improved genome release (version Mt4.0) for the model legume Medicago truncatula.</title>
        <authorList>
            <person name="Tang H."/>
            <person name="Krishnakumar V."/>
            <person name="Bidwell S."/>
            <person name="Rosen B."/>
            <person name="Chan A."/>
            <person name="Zhou S."/>
            <person name="Gentzbittel L."/>
            <person name="Childs K.L."/>
            <person name="Yandell M."/>
            <person name="Gundlach H."/>
            <person name="Mayer K.F."/>
            <person name="Schwartz D.C."/>
            <person name="Town C.D."/>
        </authorList>
    </citation>
    <scope>GENOME REANNOTATION</scope>
    <source>
        <strain evidence="2 3">cv. Jemalong A17</strain>
    </source>
</reference>
<dbReference type="PaxDb" id="3880-AES97493"/>
<dbReference type="EMBL" id="CM001221">
    <property type="protein sequence ID" value="AES97493.1"/>
    <property type="molecule type" value="Genomic_DNA"/>
</dbReference>
<evidence type="ECO:0000313" key="2">
    <source>
        <dbReference type="EnsemblPlants" id="AES97493"/>
    </source>
</evidence>
<evidence type="ECO:0000313" key="3">
    <source>
        <dbReference type="Proteomes" id="UP000002051"/>
    </source>
</evidence>
<gene>
    <name evidence="1" type="ordered locus">MTR_5g055180</name>
</gene>
<evidence type="ECO:0000313" key="1">
    <source>
        <dbReference type="EMBL" id="AES97493.1"/>
    </source>
</evidence>
<keyword evidence="1" id="KW-0812">Transmembrane</keyword>
<name>G7JZE8_MEDTR</name>
<dbReference type="EnsemblPlants" id="AES97493">
    <property type="protein sequence ID" value="AES97493"/>
    <property type="gene ID" value="MTR_5g055180"/>
</dbReference>
<accession>G7JZE8</accession>
<dbReference type="AlphaFoldDB" id="G7JZE8"/>
<proteinExistence type="predicted"/>
<keyword evidence="3" id="KW-1185">Reference proteome</keyword>
<organism evidence="1 3">
    <name type="scientific">Medicago truncatula</name>
    <name type="common">Barrel medic</name>
    <name type="synonym">Medicago tribuloides</name>
    <dbReference type="NCBI Taxonomy" id="3880"/>
    <lineage>
        <taxon>Eukaryota</taxon>
        <taxon>Viridiplantae</taxon>
        <taxon>Streptophyta</taxon>
        <taxon>Embryophyta</taxon>
        <taxon>Tracheophyta</taxon>
        <taxon>Spermatophyta</taxon>
        <taxon>Magnoliopsida</taxon>
        <taxon>eudicotyledons</taxon>
        <taxon>Gunneridae</taxon>
        <taxon>Pentapetalae</taxon>
        <taxon>rosids</taxon>
        <taxon>fabids</taxon>
        <taxon>Fabales</taxon>
        <taxon>Fabaceae</taxon>
        <taxon>Papilionoideae</taxon>
        <taxon>50 kb inversion clade</taxon>
        <taxon>NPAAA clade</taxon>
        <taxon>Hologalegina</taxon>
        <taxon>IRL clade</taxon>
        <taxon>Trifolieae</taxon>
        <taxon>Medicago</taxon>
    </lineage>
</organism>
<reference evidence="1 3" key="1">
    <citation type="journal article" date="2011" name="Nature">
        <title>The Medicago genome provides insight into the evolution of rhizobial symbioses.</title>
        <authorList>
            <person name="Young N.D."/>
            <person name="Debelle F."/>
            <person name="Oldroyd G.E."/>
            <person name="Geurts R."/>
            <person name="Cannon S.B."/>
            <person name="Udvardi M.K."/>
            <person name="Benedito V.A."/>
            <person name="Mayer K.F."/>
            <person name="Gouzy J."/>
            <person name="Schoof H."/>
            <person name="Van de Peer Y."/>
            <person name="Proost S."/>
            <person name="Cook D.R."/>
            <person name="Meyers B.C."/>
            <person name="Spannagl M."/>
            <person name="Cheung F."/>
            <person name="De Mita S."/>
            <person name="Krishnakumar V."/>
            <person name="Gundlach H."/>
            <person name="Zhou S."/>
            <person name="Mudge J."/>
            <person name="Bharti A.K."/>
            <person name="Murray J.D."/>
            <person name="Naoumkina M.A."/>
            <person name="Rosen B."/>
            <person name="Silverstein K.A."/>
            <person name="Tang H."/>
            <person name="Rombauts S."/>
            <person name="Zhao P.X."/>
            <person name="Zhou P."/>
            <person name="Barbe V."/>
            <person name="Bardou P."/>
            <person name="Bechner M."/>
            <person name="Bellec A."/>
            <person name="Berger A."/>
            <person name="Berges H."/>
            <person name="Bidwell S."/>
            <person name="Bisseling T."/>
            <person name="Choisne N."/>
            <person name="Couloux A."/>
            <person name="Denny R."/>
            <person name="Deshpande S."/>
            <person name="Dai X."/>
            <person name="Doyle J.J."/>
            <person name="Dudez A.M."/>
            <person name="Farmer A.D."/>
            <person name="Fouteau S."/>
            <person name="Franken C."/>
            <person name="Gibelin C."/>
            <person name="Gish J."/>
            <person name="Goldstein S."/>
            <person name="Gonzalez A.J."/>
            <person name="Green P.J."/>
            <person name="Hallab A."/>
            <person name="Hartog M."/>
            <person name="Hua A."/>
            <person name="Humphray S.J."/>
            <person name="Jeong D.H."/>
            <person name="Jing Y."/>
            <person name="Jocker A."/>
            <person name="Kenton S.M."/>
            <person name="Kim D.J."/>
            <person name="Klee K."/>
            <person name="Lai H."/>
            <person name="Lang C."/>
            <person name="Lin S."/>
            <person name="Macmil S.L."/>
            <person name="Magdelenat G."/>
            <person name="Matthews L."/>
            <person name="McCorrison J."/>
            <person name="Monaghan E.L."/>
            <person name="Mun J.H."/>
            <person name="Najar F.Z."/>
            <person name="Nicholson C."/>
            <person name="Noirot C."/>
            <person name="O'Bleness M."/>
            <person name="Paule C.R."/>
            <person name="Poulain J."/>
            <person name="Prion F."/>
            <person name="Qin B."/>
            <person name="Qu C."/>
            <person name="Retzel E.F."/>
            <person name="Riddle C."/>
            <person name="Sallet E."/>
            <person name="Samain S."/>
            <person name="Samson N."/>
            <person name="Sanders I."/>
            <person name="Saurat O."/>
            <person name="Scarpelli C."/>
            <person name="Schiex T."/>
            <person name="Segurens B."/>
            <person name="Severin A.J."/>
            <person name="Sherrier D.J."/>
            <person name="Shi R."/>
            <person name="Sims S."/>
            <person name="Singer S.R."/>
            <person name="Sinharoy S."/>
            <person name="Sterck L."/>
            <person name="Viollet A."/>
            <person name="Wang B.B."/>
            <person name="Wang K."/>
            <person name="Wang M."/>
            <person name="Wang X."/>
            <person name="Warfsmann J."/>
            <person name="Weissenbach J."/>
            <person name="White D.D."/>
            <person name="White J.D."/>
            <person name="Wiley G.B."/>
            <person name="Wincker P."/>
            <person name="Xing Y."/>
            <person name="Yang L."/>
            <person name="Yao Z."/>
            <person name="Ying F."/>
            <person name="Zhai J."/>
            <person name="Zhou L."/>
            <person name="Zuber A."/>
            <person name="Denarie J."/>
            <person name="Dixon R.A."/>
            <person name="May G.D."/>
            <person name="Schwartz D.C."/>
            <person name="Rogers J."/>
            <person name="Quetier F."/>
            <person name="Town C.D."/>
            <person name="Roe B.A."/>
        </authorList>
    </citation>
    <scope>NUCLEOTIDE SEQUENCE [LARGE SCALE GENOMIC DNA]</scope>
    <source>
        <strain evidence="1">A17</strain>
        <strain evidence="2 3">cv. Jemalong A17</strain>
    </source>
</reference>
<dbReference type="Proteomes" id="UP000002051">
    <property type="component" value="Chromosome 5"/>
</dbReference>